<feature type="region of interest" description="Disordered" evidence="1">
    <location>
        <begin position="57"/>
        <end position="76"/>
    </location>
</feature>
<dbReference type="Proteomes" id="UP001295423">
    <property type="component" value="Unassembled WGS sequence"/>
</dbReference>
<evidence type="ECO:0000313" key="3">
    <source>
        <dbReference type="Proteomes" id="UP001295423"/>
    </source>
</evidence>
<keyword evidence="3" id="KW-1185">Reference proteome</keyword>
<gene>
    <name evidence="2" type="ORF">CYCCA115_LOCUS18075</name>
</gene>
<reference evidence="2" key="1">
    <citation type="submission" date="2023-08" db="EMBL/GenBank/DDBJ databases">
        <authorList>
            <person name="Audoor S."/>
            <person name="Bilcke G."/>
        </authorList>
    </citation>
    <scope>NUCLEOTIDE SEQUENCE</scope>
</reference>
<evidence type="ECO:0000256" key="1">
    <source>
        <dbReference type="SAM" id="MobiDB-lite"/>
    </source>
</evidence>
<accession>A0AAD2G1D2</accession>
<dbReference type="EMBL" id="CAKOGP040002014">
    <property type="protein sequence ID" value="CAJ1959656.1"/>
    <property type="molecule type" value="Genomic_DNA"/>
</dbReference>
<name>A0AAD2G1D2_9STRA</name>
<comment type="caution">
    <text evidence="2">The sequence shown here is derived from an EMBL/GenBank/DDBJ whole genome shotgun (WGS) entry which is preliminary data.</text>
</comment>
<dbReference type="AlphaFoldDB" id="A0AAD2G1D2"/>
<proteinExistence type="predicted"/>
<organism evidence="2 3">
    <name type="scientific">Cylindrotheca closterium</name>
    <dbReference type="NCBI Taxonomy" id="2856"/>
    <lineage>
        <taxon>Eukaryota</taxon>
        <taxon>Sar</taxon>
        <taxon>Stramenopiles</taxon>
        <taxon>Ochrophyta</taxon>
        <taxon>Bacillariophyta</taxon>
        <taxon>Bacillariophyceae</taxon>
        <taxon>Bacillariophycidae</taxon>
        <taxon>Bacillariales</taxon>
        <taxon>Bacillariaceae</taxon>
        <taxon>Cylindrotheca</taxon>
    </lineage>
</organism>
<feature type="compositionally biased region" description="Low complexity" evidence="1">
    <location>
        <begin position="65"/>
        <end position="74"/>
    </location>
</feature>
<protein>
    <submittedName>
        <fullName evidence="2">Uncharacterized protein</fullName>
    </submittedName>
</protein>
<evidence type="ECO:0000313" key="2">
    <source>
        <dbReference type="EMBL" id="CAJ1959656.1"/>
    </source>
</evidence>
<sequence length="99" mass="10951">MFPRLQSLGIAILYHMDLIPHYHSSRIVDDNNTGMGTLNMPMKVKAEEALAFDVHGGGKYEDGDNNNNNNNNDNVSLDALGQDFTYGLPKRLPGDCKTI</sequence>